<organism evidence="2 3">
    <name type="scientific">Pallidibacillus pasinlerensis</name>
    <dbReference type="NCBI Taxonomy" id="2703818"/>
    <lineage>
        <taxon>Bacteria</taxon>
        <taxon>Bacillati</taxon>
        <taxon>Bacillota</taxon>
        <taxon>Bacilli</taxon>
        <taxon>Bacillales</taxon>
        <taxon>Bacillaceae</taxon>
        <taxon>Pallidibacillus</taxon>
    </lineage>
</organism>
<accession>A0ABX0AAH4</accession>
<dbReference type="Proteomes" id="UP000743899">
    <property type="component" value="Unassembled WGS sequence"/>
</dbReference>
<evidence type="ECO:0000313" key="3">
    <source>
        <dbReference type="Proteomes" id="UP000743899"/>
    </source>
</evidence>
<gene>
    <name evidence="2" type="ORF">GW534_10795</name>
</gene>
<feature type="transmembrane region" description="Helical" evidence="1">
    <location>
        <begin position="60"/>
        <end position="81"/>
    </location>
</feature>
<feature type="transmembrane region" description="Helical" evidence="1">
    <location>
        <begin position="36"/>
        <end position="54"/>
    </location>
</feature>
<comment type="caution">
    <text evidence="2">The sequence shown here is derived from an EMBL/GenBank/DDBJ whole genome shotgun (WGS) entry which is preliminary data.</text>
</comment>
<sequence>MNKVKYLFLKLHLNDTLIIVSEIVVREGVSMDFKDIIKIILVVLAAIFIIKLLIEIVIGVVFFVLSIGVILGGLFIAWRILKKYI</sequence>
<evidence type="ECO:0000313" key="2">
    <source>
        <dbReference type="EMBL" id="NCU18203.1"/>
    </source>
</evidence>
<reference evidence="2 3" key="1">
    <citation type="submission" date="2020-01" db="EMBL/GenBank/DDBJ databases">
        <title>A novel Bacillus sp. from Pasinler.</title>
        <authorList>
            <person name="Adiguzel A."/>
            <person name="Ay H."/>
            <person name="Baltaci M.O."/>
        </authorList>
    </citation>
    <scope>NUCLEOTIDE SEQUENCE [LARGE SCALE GENOMIC DNA]</scope>
    <source>
        <strain evidence="2 3">P1</strain>
    </source>
</reference>
<evidence type="ECO:0000256" key="1">
    <source>
        <dbReference type="SAM" id="Phobius"/>
    </source>
</evidence>
<proteinExistence type="predicted"/>
<name>A0ABX0AAH4_9BACI</name>
<keyword evidence="3" id="KW-1185">Reference proteome</keyword>
<keyword evidence="1" id="KW-0812">Transmembrane</keyword>
<dbReference type="RefSeq" id="WP_161921033.1">
    <property type="nucleotide sequence ID" value="NZ_JAACYS010000050.1"/>
</dbReference>
<protein>
    <submittedName>
        <fullName evidence="2">Uncharacterized protein</fullName>
    </submittedName>
</protein>
<dbReference type="EMBL" id="JAACYS010000050">
    <property type="protein sequence ID" value="NCU18203.1"/>
    <property type="molecule type" value="Genomic_DNA"/>
</dbReference>
<keyword evidence="1" id="KW-0472">Membrane</keyword>
<keyword evidence="1" id="KW-1133">Transmembrane helix</keyword>